<keyword evidence="3" id="KW-1185">Reference proteome</keyword>
<feature type="region of interest" description="Disordered" evidence="1">
    <location>
        <begin position="77"/>
        <end position="147"/>
    </location>
</feature>
<reference evidence="2 3" key="1">
    <citation type="submission" date="2019-06" db="EMBL/GenBank/DDBJ databases">
        <title>Genome Sequence of the Brown Rot Fungal Pathogen Monilinia laxa.</title>
        <authorList>
            <person name="De Miccolis Angelini R.M."/>
            <person name="Landi L."/>
            <person name="Abate D."/>
            <person name="Pollastro S."/>
            <person name="Romanazzi G."/>
            <person name="Faretra F."/>
        </authorList>
    </citation>
    <scope>NUCLEOTIDE SEQUENCE [LARGE SCALE GENOMIC DNA]</scope>
    <source>
        <strain evidence="2 3">Mlax316</strain>
    </source>
</reference>
<dbReference type="EMBL" id="VIGI01000006">
    <property type="protein sequence ID" value="KAB8299093.1"/>
    <property type="molecule type" value="Genomic_DNA"/>
</dbReference>
<feature type="compositionally biased region" description="Basic and acidic residues" evidence="1">
    <location>
        <begin position="77"/>
        <end position="97"/>
    </location>
</feature>
<feature type="compositionally biased region" description="Basic and acidic residues" evidence="1">
    <location>
        <begin position="47"/>
        <end position="61"/>
    </location>
</feature>
<feature type="region of interest" description="Disordered" evidence="1">
    <location>
        <begin position="1"/>
        <end position="61"/>
    </location>
</feature>
<dbReference type="Proteomes" id="UP000326757">
    <property type="component" value="Unassembled WGS sequence"/>
</dbReference>
<sequence length="147" mass="16570">MSGLMPSDDEDEYGNIIRRAPVSYPSRLMERFNSPEPEAPKSNLKALNEDEHLKKKSPEQLEKERLEEIADTVRAEEARAEENRANRIAQAEEDRIAAENNAAHRTSQASNDQWGLEDRVIKQLRKSKLAGPAGKAKTGGEVKMEMQ</sequence>
<dbReference type="AlphaFoldDB" id="A0A5N6K8P8"/>
<accession>A0A5N6K8P8</accession>
<gene>
    <name evidence="2" type="ORF">EYC80_001211</name>
</gene>
<feature type="compositionally biased region" description="Basic and acidic residues" evidence="1">
    <location>
        <begin position="138"/>
        <end position="147"/>
    </location>
</feature>
<evidence type="ECO:0000313" key="2">
    <source>
        <dbReference type="EMBL" id="KAB8299093.1"/>
    </source>
</evidence>
<feature type="compositionally biased region" description="Polar residues" evidence="1">
    <location>
        <begin position="103"/>
        <end position="113"/>
    </location>
</feature>
<comment type="caution">
    <text evidence="2">The sequence shown here is derived from an EMBL/GenBank/DDBJ whole genome shotgun (WGS) entry which is preliminary data.</text>
</comment>
<organism evidence="2 3">
    <name type="scientific">Monilinia laxa</name>
    <name type="common">Brown rot fungus</name>
    <name type="synonym">Sclerotinia laxa</name>
    <dbReference type="NCBI Taxonomy" id="61186"/>
    <lineage>
        <taxon>Eukaryota</taxon>
        <taxon>Fungi</taxon>
        <taxon>Dikarya</taxon>
        <taxon>Ascomycota</taxon>
        <taxon>Pezizomycotina</taxon>
        <taxon>Leotiomycetes</taxon>
        <taxon>Helotiales</taxon>
        <taxon>Sclerotiniaceae</taxon>
        <taxon>Monilinia</taxon>
    </lineage>
</organism>
<name>A0A5N6K8P8_MONLA</name>
<evidence type="ECO:0000313" key="3">
    <source>
        <dbReference type="Proteomes" id="UP000326757"/>
    </source>
</evidence>
<proteinExistence type="predicted"/>
<dbReference type="OrthoDB" id="3554842at2759"/>
<evidence type="ECO:0000256" key="1">
    <source>
        <dbReference type="SAM" id="MobiDB-lite"/>
    </source>
</evidence>
<protein>
    <submittedName>
        <fullName evidence="2">Uncharacterized protein</fullName>
    </submittedName>
</protein>